<organism evidence="1 2">
    <name type="scientific">Bacillus phage Moonbeam</name>
    <dbReference type="NCBI Taxonomy" id="1540091"/>
    <lineage>
        <taxon>Viruses</taxon>
        <taxon>Duplodnaviria</taxon>
        <taxon>Heunggongvirae</taxon>
        <taxon>Uroviricota</taxon>
        <taxon>Caudoviricetes</taxon>
        <taxon>Herelleviridae</taxon>
        <taxon>Bastillevirinae</taxon>
        <taxon>Moonbeamvirus</taxon>
        <taxon>Moonbeamvirus moonbeam</taxon>
    </lineage>
</organism>
<name>A0A0A0RSF8_9CAUD</name>
<sequence>MEDYQQTYEDFWKTIVEVNGKVDFEQIKKELHDYRQLLKSVPKVYDELAGLSNPFTDPSYILARVEERMIDRETAFDDLTATADFGEVLLKVEYLRQYFEVGKGK</sequence>
<proteinExistence type="predicted"/>
<protein>
    <submittedName>
        <fullName evidence="1">Uncharacterized protein</fullName>
    </submittedName>
</protein>
<dbReference type="EMBL" id="KM236246">
    <property type="protein sequence ID" value="AIW03446.1"/>
    <property type="molecule type" value="Genomic_DNA"/>
</dbReference>
<reference evidence="1 2" key="1">
    <citation type="submission" date="2014-07" db="EMBL/GenBank/DDBJ databases">
        <title>Complete Genome of Bacillus megaterium Myophage Moonbeam.</title>
        <authorList>
            <person name="Cadungog J.N."/>
            <person name="Khatemi B.E."/>
            <person name="Hernandez A.C."/>
            <person name="Everett G.F.K."/>
        </authorList>
    </citation>
    <scope>NUCLEOTIDE SEQUENCE [LARGE SCALE GENOMIC DNA]</scope>
</reference>
<accession>A0A0A0RSF8</accession>
<keyword evidence="2" id="KW-1185">Reference proteome</keyword>
<evidence type="ECO:0000313" key="2">
    <source>
        <dbReference type="Proteomes" id="UP000030207"/>
    </source>
</evidence>
<dbReference type="GeneID" id="24608022"/>
<gene>
    <name evidence="1" type="ORF">CPT_Moonbeam48</name>
</gene>
<dbReference type="KEGG" id="vg:24608022"/>
<dbReference type="Proteomes" id="UP000030207">
    <property type="component" value="Segment"/>
</dbReference>
<evidence type="ECO:0000313" key="1">
    <source>
        <dbReference type="EMBL" id="AIW03446.1"/>
    </source>
</evidence>
<dbReference type="RefSeq" id="YP_009151611.1">
    <property type="nucleotide sequence ID" value="NC_027374.1"/>
</dbReference>